<dbReference type="PRINTS" id="PR00111">
    <property type="entry name" value="ABHYDROLASE"/>
</dbReference>
<gene>
    <name evidence="2" type="ORF">CS022_07080</name>
</gene>
<dbReference type="Pfam" id="PF00561">
    <property type="entry name" value="Abhydrolase_1"/>
    <property type="match status" value="1"/>
</dbReference>
<accession>A0A4Q0YRF6</accession>
<evidence type="ECO:0000313" key="3">
    <source>
        <dbReference type="Proteomes" id="UP000290287"/>
    </source>
</evidence>
<dbReference type="InterPro" id="IPR029058">
    <property type="entry name" value="AB_hydrolase_fold"/>
</dbReference>
<keyword evidence="2" id="KW-0378">Hydrolase</keyword>
<name>A0A4Q0YRF6_9GAMM</name>
<dbReference type="OrthoDB" id="9780765at2"/>
<reference evidence="2 3" key="1">
    <citation type="submission" date="2017-10" db="EMBL/GenBank/DDBJ databases">
        <title>Nyctiphanis sp. nov., isolated from the stomach of the euphausiid Nyctiphanes simplex (Hansen, 1911) in the Gulf of California.</title>
        <authorList>
            <person name="Gomez-Gil B."/>
            <person name="Aguilar-Mendez M."/>
            <person name="Lopez-Cortes A."/>
            <person name="Gomez-Gutierrez J."/>
            <person name="Roque A."/>
            <person name="Lang E."/>
            <person name="Gonzalez-Castillo A."/>
        </authorList>
    </citation>
    <scope>NUCLEOTIDE SEQUENCE [LARGE SCALE GENOMIC DNA]</scope>
    <source>
        <strain evidence="2 3">CAIM 600</strain>
    </source>
</reference>
<dbReference type="EMBL" id="PEIB01000006">
    <property type="protein sequence ID" value="RXJ73767.1"/>
    <property type="molecule type" value="Genomic_DNA"/>
</dbReference>
<dbReference type="GO" id="GO:0047372">
    <property type="term" value="F:monoacylglycerol lipase activity"/>
    <property type="evidence" value="ECO:0007669"/>
    <property type="project" value="TreeGrafter"/>
</dbReference>
<dbReference type="RefSeq" id="WP_129121700.1">
    <property type="nucleotide sequence ID" value="NZ_PEIB01000006.1"/>
</dbReference>
<dbReference type="SUPFAM" id="SSF53474">
    <property type="entry name" value="alpha/beta-Hydrolases"/>
    <property type="match status" value="1"/>
</dbReference>
<evidence type="ECO:0000313" key="2">
    <source>
        <dbReference type="EMBL" id="RXJ73767.1"/>
    </source>
</evidence>
<dbReference type="AlphaFoldDB" id="A0A4Q0YRF6"/>
<dbReference type="PANTHER" id="PTHR43798:SF5">
    <property type="entry name" value="MONOACYLGLYCEROL LIPASE ABHD6"/>
    <property type="match status" value="1"/>
</dbReference>
<proteinExistence type="predicted"/>
<feature type="domain" description="AB hydrolase-1" evidence="1">
    <location>
        <begin position="67"/>
        <end position="295"/>
    </location>
</feature>
<dbReference type="GO" id="GO:0046464">
    <property type="term" value="P:acylglycerol catabolic process"/>
    <property type="evidence" value="ECO:0007669"/>
    <property type="project" value="TreeGrafter"/>
</dbReference>
<organism evidence="2 3">
    <name type="scientific">Veronia nyctiphanis</name>
    <dbReference type="NCBI Taxonomy" id="1278244"/>
    <lineage>
        <taxon>Bacteria</taxon>
        <taxon>Pseudomonadati</taxon>
        <taxon>Pseudomonadota</taxon>
        <taxon>Gammaproteobacteria</taxon>
        <taxon>Vibrionales</taxon>
        <taxon>Vibrionaceae</taxon>
        <taxon>Veronia</taxon>
    </lineage>
</organism>
<keyword evidence="3" id="KW-1185">Reference proteome</keyword>
<dbReference type="PANTHER" id="PTHR43798">
    <property type="entry name" value="MONOACYLGLYCEROL LIPASE"/>
    <property type="match status" value="1"/>
</dbReference>
<dbReference type="Gene3D" id="3.40.50.1820">
    <property type="entry name" value="alpha/beta hydrolase"/>
    <property type="match status" value="1"/>
</dbReference>
<sequence length="312" mass="35034">MKGIFLPGALLLCLGVWVIHHFPIFGQMAYQVSSSTEALVYGFEKKTVDLKEHPIYFYEANAGQQKPTLLLIHGYSADKTNWLRFARHFTDDFHVVIPDLAGHGETGFSHTWSYTTQAQAGRVKELIDLLDLKSVNIIGSSMGGKIGAYVAANFPEVVSATVLFDPAGLDEPRPGKRLQILRDSQRNIFEVNSKEEFDEFFQMTMSNPPWIPGFVLNGMAADYQQRREELAQIGRDFSQDAIQEELTKIGSPVLLIWGEEDQILDKSSAKLWEQHVPQIVSEIWPGIGHLPMVEAPKKSAMRVRDFLDAASL</sequence>
<dbReference type="InterPro" id="IPR050266">
    <property type="entry name" value="AB_hydrolase_sf"/>
</dbReference>
<dbReference type="Proteomes" id="UP000290287">
    <property type="component" value="Unassembled WGS sequence"/>
</dbReference>
<comment type="caution">
    <text evidence="2">The sequence shown here is derived from an EMBL/GenBank/DDBJ whole genome shotgun (WGS) entry which is preliminary data.</text>
</comment>
<protein>
    <submittedName>
        <fullName evidence="2">Alpha/beta hydrolase</fullName>
    </submittedName>
</protein>
<evidence type="ECO:0000259" key="1">
    <source>
        <dbReference type="Pfam" id="PF00561"/>
    </source>
</evidence>
<dbReference type="GO" id="GO:0016020">
    <property type="term" value="C:membrane"/>
    <property type="evidence" value="ECO:0007669"/>
    <property type="project" value="TreeGrafter"/>
</dbReference>
<dbReference type="InterPro" id="IPR000073">
    <property type="entry name" value="AB_hydrolase_1"/>
</dbReference>